<feature type="region of interest" description="Disordered" evidence="1">
    <location>
        <begin position="210"/>
        <end position="229"/>
    </location>
</feature>
<reference evidence="2" key="1">
    <citation type="journal article" date="2010" name="Science">
        <title>Plasticity of animal genome architecture unmasked by rapid evolution of a pelagic tunicate.</title>
        <authorList>
            <person name="Denoeud F."/>
            <person name="Henriet S."/>
            <person name="Mungpakdee S."/>
            <person name="Aury J.M."/>
            <person name="Da Silva C."/>
            <person name="Brinkmann H."/>
            <person name="Mikhaleva J."/>
            <person name="Olsen L.C."/>
            <person name="Jubin C."/>
            <person name="Canestro C."/>
            <person name="Bouquet J.M."/>
            <person name="Danks G."/>
            <person name="Poulain J."/>
            <person name="Campsteijn C."/>
            <person name="Adamski M."/>
            <person name="Cross I."/>
            <person name="Yadetie F."/>
            <person name="Muffato M."/>
            <person name="Louis A."/>
            <person name="Butcher S."/>
            <person name="Tsagkogeorga G."/>
            <person name="Konrad A."/>
            <person name="Singh S."/>
            <person name="Jensen M.F."/>
            <person name="Cong E.H."/>
            <person name="Eikeseth-Otteraa H."/>
            <person name="Noel B."/>
            <person name="Anthouard V."/>
            <person name="Porcel B.M."/>
            <person name="Kachouri-Lafond R."/>
            <person name="Nishino A."/>
            <person name="Ugolini M."/>
            <person name="Chourrout P."/>
            <person name="Nishida H."/>
            <person name="Aasland R."/>
            <person name="Huzurbazar S."/>
            <person name="Westhof E."/>
            <person name="Delsuc F."/>
            <person name="Lehrach H."/>
            <person name="Reinhardt R."/>
            <person name="Weissenbach J."/>
            <person name="Roy S.W."/>
            <person name="Artiguenave F."/>
            <person name="Postlethwait J.H."/>
            <person name="Manak J.R."/>
            <person name="Thompson E.M."/>
            <person name="Jaillon O."/>
            <person name="Du Pasquier L."/>
            <person name="Boudinot P."/>
            <person name="Liberles D.A."/>
            <person name="Volff J.N."/>
            <person name="Philippe H."/>
            <person name="Lenhard B."/>
            <person name="Roest Crollius H."/>
            <person name="Wincker P."/>
            <person name="Chourrout D."/>
        </authorList>
    </citation>
    <scope>NUCLEOTIDE SEQUENCE [LARGE SCALE GENOMIC DNA]</scope>
</reference>
<keyword evidence="3" id="KW-1185">Reference proteome</keyword>
<evidence type="ECO:0000313" key="3">
    <source>
        <dbReference type="Proteomes" id="UP000001307"/>
    </source>
</evidence>
<dbReference type="Proteomes" id="UP000001307">
    <property type="component" value="Unassembled WGS sequence"/>
</dbReference>
<evidence type="ECO:0008006" key="4">
    <source>
        <dbReference type="Google" id="ProtNLM"/>
    </source>
</evidence>
<name>E4XKC6_OIKDI</name>
<organism evidence="2">
    <name type="scientific">Oikopleura dioica</name>
    <name type="common">Tunicate</name>
    <dbReference type="NCBI Taxonomy" id="34765"/>
    <lineage>
        <taxon>Eukaryota</taxon>
        <taxon>Metazoa</taxon>
        <taxon>Chordata</taxon>
        <taxon>Tunicata</taxon>
        <taxon>Appendicularia</taxon>
        <taxon>Copelata</taxon>
        <taxon>Oikopleuridae</taxon>
        <taxon>Oikopleura</taxon>
    </lineage>
</organism>
<proteinExistence type="predicted"/>
<accession>E4XKC6</accession>
<gene>
    <name evidence="2" type="ORF">GSOID_T00013088001</name>
</gene>
<dbReference type="EMBL" id="FN653064">
    <property type="protein sequence ID" value="CBY24914.1"/>
    <property type="molecule type" value="Genomic_DNA"/>
</dbReference>
<dbReference type="OrthoDB" id="10317544at2759"/>
<protein>
    <recommendedName>
        <fullName evidence="4">Sushi domain-containing protein</fullName>
    </recommendedName>
</protein>
<dbReference type="AlphaFoldDB" id="E4XKC6"/>
<evidence type="ECO:0000256" key="1">
    <source>
        <dbReference type="SAM" id="MobiDB-lite"/>
    </source>
</evidence>
<sequence>MKLFPFIFLLQNPEIQALKYKKVLQAYKESPAETGLDLRKKSKKKSKKPSENSGEFWEECPALRVTGDIETYYCEENKCVAICKANSQPFGNNMLTCVKGRKKRDAASWSGDQPQCITCGDSADSGPPLLDSHIDSTCTVTKKSKNMKICSLKCTNGGRLMQEARELFKTIEVKCICANGECFWGTGKKTALDTESLTCKGNKIKTTEKPITTKPPKGETTTTTTTVATTNPKKPKHCVELGPESVRVMNTWVCRNCFRINASYKFRKVGLNKWDPRDFLIIEFSSPVEWTEFSHPILNAKKIGDFDDKKWRVNFKRDANYKSGMKFDANLMQFGFEAMNMAAGSSQLKSVKACPYWFTNY</sequence>
<evidence type="ECO:0000313" key="2">
    <source>
        <dbReference type="EMBL" id="CBY24914.1"/>
    </source>
</evidence>
<feature type="region of interest" description="Disordered" evidence="1">
    <location>
        <begin position="35"/>
        <end position="54"/>
    </location>
</feature>
<dbReference type="InParanoid" id="E4XKC6"/>